<evidence type="ECO:0000256" key="1">
    <source>
        <dbReference type="SAM" id="MobiDB-lite"/>
    </source>
</evidence>
<organism evidence="2 3">
    <name type="scientific">Actinomadura yumaensis</name>
    <dbReference type="NCBI Taxonomy" id="111807"/>
    <lineage>
        <taxon>Bacteria</taxon>
        <taxon>Bacillati</taxon>
        <taxon>Actinomycetota</taxon>
        <taxon>Actinomycetes</taxon>
        <taxon>Streptosporangiales</taxon>
        <taxon>Thermomonosporaceae</taxon>
        <taxon>Actinomadura</taxon>
    </lineage>
</organism>
<gene>
    <name evidence="2" type="ORF">ACFQKB_11610</name>
</gene>
<accession>A0ABW2CG38</accession>
<evidence type="ECO:0000313" key="2">
    <source>
        <dbReference type="EMBL" id="MFC6880407.1"/>
    </source>
</evidence>
<evidence type="ECO:0000313" key="3">
    <source>
        <dbReference type="Proteomes" id="UP001596380"/>
    </source>
</evidence>
<dbReference type="EMBL" id="JBHSXS010000005">
    <property type="protein sequence ID" value="MFC6880407.1"/>
    <property type="molecule type" value="Genomic_DNA"/>
</dbReference>
<keyword evidence="3" id="KW-1185">Reference proteome</keyword>
<dbReference type="RefSeq" id="WP_160820978.1">
    <property type="nucleotide sequence ID" value="NZ_JBHSXE010000001.1"/>
</dbReference>
<protein>
    <submittedName>
        <fullName evidence="2">Uncharacterized protein</fullName>
    </submittedName>
</protein>
<sequence length="49" mass="5603">MCDRRPRHASDIASQTFLEAFRVGDRYDGARAGWTDAKPKPPARLPFRD</sequence>
<dbReference type="Proteomes" id="UP001596380">
    <property type="component" value="Unassembled WGS sequence"/>
</dbReference>
<proteinExistence type="predicted"/>
<feature type="region of interest" description="Disordered" evidence="1">
    <location>
        <begin position="30"/>
        <end position="49"/>
    </location>
</feature>
<reference evidence="3" key="1">
    <citation type="journal article" date="2019" name="Int. J. Syst. Evol. Microbiol.">
        <title>The Global Catalogue of Microorganisms (GCM) 10K type strain sequencing project: providing services to taxonomists for standard genome sequencing and annotation.</title>
        <authorList>
            <consortium name="The Broad Institute Genomics Platform"/>
            <consortium name="The Broad Institute Genome Sequencing Center for Infectious Disease"/>
            <person name="Wu L."/>
            <person name="Ma J."/>
        </authorList>
    </citation>
    <scope>NUCLEOTIDE SEQUENCE [LARGE SCALE GENOMIC DNA]</scope>
    <source>
        <strain evidence="3">JCM 3369</strain>
    </source>
</reference>
<comment type="caution">
    <text evidence="2">The sequence shown here is derived from an EMBL/GenBank/DDBJ whole genome shotgun (WGS) entry which is preliminary data.</text>
</comment>
<name>A0ABW2CG38_9ACTN</name>
<feature type="compositionally biased region" description="Pro residues" evidence="1">
    <location>
        <begin position="40"/>
        <end position="49"/>
    </location>
</feature>